<dbReference type="EMBL" id="OBEG01000001">
    <property type="protein sequence ID" value="SNY79542.1"/>
    <property type="molecule type" value="Genomic_DNA"/>
</dbReference>
<dbReference type="AlphaFoldDB" id="A0A285L3Q0"/>
<evidence type="ECO:0000313" key="2">
    <source>
        <dbReference type="Proteomes" id="UP000219565"/>
    </source>
</evidence>
<sequence>MWAIVQTWIPDSDGGFGEVITETCERVAVRDVLVEADVPVGVGDRVRLEYVDGELVRVVRAQ</sequence>
<protein>
    <submittedName>
        <fullName evidence="1">Uncharacterized protein</fullName>
    </submittedName>
</protein>
<dbReference type="Proteomes" id="UP000219565">
    <property type="component" value="Unassembled WGS sequence"/>
</dbReference>
<organism evidence="1 2">
    <name type="scientific">Nocardia amikacinitolerans</name>
    <dbReference type="NCBI Taxonomy" id="756689"/>
    <lineage>
        <taxon>Bacteria</taxon>
        <taxon>Bacillati</taxon>
        <taxon>Actinomycetota</taxon>
        <taxon>Actinomycetes</taxon>
        <taxon>Mycobacteriales</taxon>
        <taxon>Nocardiaceae</taxon>
        <taxon>Nocardia</taxon>
    </lineage>
</organism>
<accession>A0A285L3Q0</accession>
<dbReference type="RefSeq" id="WP_067781115.1">
    <property type="nucleotide sequence ID" value="NZ_JAMTCV010000006.1"/>
</dbReference>
<evidence type="ECO:0000313" key="1">
    <source>
        <dbReference type="EMBL" id="SNY79542.1"/>
    </source>
</evidence>
<name>A0A285L3Q0_9NOCA</name>
<reference evidence="1 2" key="1">
    <citation type="submission" date="2017-09" db="EMBL/GenBank/DDBJ databases">
        <authorList>
            <person name="Ehlers B."/>
            <person name="Leendertz F.H."/>
        </authorList>
    </citation>
    <scope>NUCLEOTIDE SEQUENCE [LARGE SCALE GENOMIC DNA]</scope>
    <source>
        <strain evidence="1 2">DSM 45537</strain>
    </source>
</reference>
<proteinExistence type="predicted"/>
<keyword evidence="2" id="KW-1185">Reference proteome</keyword>
<gene>
    <name evidence="1" type="ORF">SAMN04244553_1640</name>
</gene>
<dbReference type="OrthoDB" id="4558370at2"/>